<keyword evidence="3" id="KW-1185">Reference proteome</keyword>
<comment type="caution">
    <text evidence="2">The sequence shown here is derived from an EMBL/GenBank/DDBJ whole genome shotgun (WGS) entry which is preliminary data.</text>
</comment>
<gene>
    <name evidence="2" type="ORF">VOP03_02070</name>
</gene>
<dbReference type="CDD" id="cd06661">
    <property type="entry name" value="GGCT_like"/>
    <property type="match status" value="1"/>
</dbReference>
<dbReference type="Pfam" id="PF06094">
    <property type="entry name" value="GGACT"/>
    <property type="match status" value="1"/>
</dbReference>
<dbReference type="SUPFAM" id="SSF110857">
    <property type="entry name" value="Gamma-glutamyl cyclotransferase-like"/>
    <property type="match status" value="1"/>
</dbReference>
<dbReference type="RefSeq" id="WP_326276919.1">
    <property type="nucleotide sequence ID" value="NZ_JAYKYV010000001.1"/>
</dbReference>
<reference evidence="2 3" key="1">
    <citation type="submission" date="2024-01" db="EMBL/GenBank/DDBJ databases">
        <title>The strains designed SYSU M86414 and SYSU M84420 isolated from the marine sediment in San Sha City (Hainan Province, China).</title>
        <authorList>
            <person name="Guo D."/>
        </authorList>
    </citation>
    <scope>NUCLEOTIDE SEQUENCE [LARGE SCALE GENOMIC DNA]</scope>
    <source>
        <strain evidence="2 3">SYSU M84420</strain>
    </source>
</reference>
<feature type="domain" description="Gamma-glutamylcyclotransferase AIG2-like" evidence="1">
    <location>
        <begin position="4"/>
        <end position="99"/>
    </location>
</feature>
<dbReference type="Proteomes" id="UP001355298">
    <property type="component" value="Unassembled WGS sequence"/>
</dbReference>
<accession>A0ABU6ILZ0</accession>
<dbReference type="EMBL" id="JAYMGW010000001">
    <property type="protein sequence ID" value="MEC4264120.1"/>
    <property type="molecule type" value="Genomic_DNA"/>
</dbReference>
<name>A0ABU6ILZ0_9FLAO</name>
<proteinExistence type="predicted"/>
<dbReference type="Gene3D" id="3.10.490.10">
    <property type="entry name" value="Gamma-glutamyl cyclotransferase-like"/>
    <property type="match status" value="1"/>
</dbReference>
<dbReference type="InterPro" id="IPR013024">
    <property type="entry name" value="GGCT-like"/>
</dbReference>
<sequence length="102" mass="11559">MEYLFSYGTLQDLQVQEHVFGRLLTGKPNAALGFKKLENAVYGRYPLVVNTKNPEDKVAGMAYGVNDADLEKADIYETSAYKREKFPLESGDEAWIYIENSN</sequence>
<organism evidence="2 3">
    <name type="scientific">Flagellimonas halotolerans</name>
    <dbReference type="NCBI Taxonomy" id="3112164"/>
    <lineage>
        <taxon>Bacteria</taxon>
        <taxon>Pseudomonadati</taxon>
        <taxon>Bacteroidota</taxon>
        <taxon>Flavobacteriia</taxon>
        <taxon>Flavobacteriales</taxon>
        <taxon>Flavobacteriaceae</taxon>
        <taxon>Flagellimonas</taxon>
    </lineage>
</organism>
<dbReference type="InterPro" id="IPR009288">
    <property type="entry name" value="AIG2-like_dom"/>
</dbReference>
<evidence type="ECO:0000259" key="1">
    <source>
        <dbReference type="Pfam" id="PF06094"/>
    </source>
</evidence>
<protein>
    <submittedName>
        <fullName evidence="2">Gamma-glutamylcyclotransferase family protein</fullName>
    </submittedName>
</protein>
<evidence type="ECO:0000313" key="3">
    <source>
        <dbReference type="Proteomes" id="UP001355298"/>
    </source>
</evidence>
<dbReference type="InterPro" id="IPR036568">
    <property type="entry name" value="GGCT-like_sf"/>
</dbReference>
<evidence type="ECO:0000313" key="2">
    <source>
        <dbReference type="EMBL" id="MEC4264120.1"/>
    </source>
</evidence>